<keyword evidence="2 3" id="KW-0119">Carbohydrate metabolism</keyword>
<evidence type="ECO:0000313" key="7">
    <source>
        <dbReference type="Proteomes" id="UP000249799"/>
    </source>
</evidence>
<dbReference type="InterPro" id="IPR052046">
    <property type="entry name" value="GH57_Enzymes"/>
</dbReference>
<dbReference type="EMBL" id="CP030032">
    <property type="protein sequence ID" value="AWV91344.1"/>
    <property type="molecule type" value="Genomic_DNA"/>
</dbReference>
<protein>
    <submittedName>
        <fullName evidence="6">Glycoside hydrolase</fullName>
    </submittedName>
</protein>
<organism evidence="6 7">
    <name type="scientific">Bradymonas sediminis</name>
    <dbReference type="NCBI Taxonomy" id="1548548"/>
    <lineage>
        <taxon>Bacteria</taxon>
        <taxon>Deltaproteobacteria</taxon>
        <taxon>Bradymonadales</taxon>
        <taxon>Bradymonadaceae</taxon>
        <taxon>Bradymonas</taxon>
    </lineage>
</organism>
<keyword evidence="7" id="KW-1185">Reference proteome</keyword>
<dbReference type="Gene3D" id="3.20.110.10">
    <property type="entry name" value="Glycoside hydrolase 38, N terminal domain"/>
    <property type="match status" value="1"/>
</dbReference>
<feature type="domain" description="Glycoside hydrolase family 57 N-terminal" evidence="5">
    <location>
        <begin position="115"/>
        <end position="347"/>
    </location>
</feature>
<evidence type="ECO:0000256" key="1">
    <source>
        <dbReference type="ARBA" id="ARBA00006821"/>
    </source>
</evidence>
<proteinExistence type="inferred from homology"/>
<evidence type="ECO:0000313" key="6">
    <source>
        <dbReference type="EMBL" id="AWV91344.1"/>
    </source>
</evidence>
<feature type="region of interest" description="Disordered" evidence="4">
    <location>
        <begin position="191"/>
        <end position="213"/>
    </location>
</feature>
<name>A0A2Z4FRJ6_9DELT</name>
<dbReference type="GO" id="GO:0005975">
    <property type="term" value="P:carbohydrate metabolic process"/>
    <property type="evidence" value="ECO:0007669"/>
    <property type="project" value="InterPro"/>
</dbReference>
<dbReference type="Pfam" id="PF12055">
    <property type="entry name" value="DUF3536"/>
    <property type="match status" value="1"/>
</dbReference>
<dbReference type="GO" id="GO:0016787">
    <property type="term" value="F:hydrolase activity"/>
    <property type="evidence" value="ECO:0007669"/>
    <property type="project" value="UniProtKB-KW"/>
</dbReference>
<dbReference type="InterPro" id="IPR004300">
    <property type="entry name" value="Glyco_hydro_57_N"/>
</dbReference>
<dbReference type="InterPro" id="IPR021923">
    <property type="entry name" value="DUF3536"/>
</dbReference>
<keyword evidence="6" id="KW-0378">Hydrolase</keyword>
<accession>A0A2Z4FRJ6</accession>
<dbReference type="PANTHER" id="PTHR36306">
    <property type="entry name" value="ALPHA-AMYLASE-RELATED-RELATED"/>
    <property type="match status" value="1"/>
</dbReference>
<sequence length="854" mass="96730">MSRYICIHGHFYQPPRENPWLEAIQMQASAEPYHDWNERITEECYATNAWARILGENGFPDEGLIVEIVNNYSKISFNFGPTLLMWLQDHHPTVYQAVLAADRESIERFDGHGSAMAQCYNHMIMPLANARDQRTQVIWGIRDFKSRFKRAPAGMWLPETAVDIPTLEALAEQGVKFTLLAPHQAARIRPLGENANPSLGASRHPAARTPAASADKNDCSAFVDGESEWRDVEGAIIDTRRAYLQRLPSGREIALFFYDGPLSRSIAFEQLLNHGDQFADRLANGFSSEPGAAELAHIATDGESYGHHHRHGEMALAYALRRLERDVNVELTNYAQFLAKYPPRWEVEIREKSSWSCAHGIGRWERDCGCHTGGDPHWNQQWRAPLRAALDWLRDKVALLYERDAEALLSNPWAARDHYIDIINDRSAQNLERFFALHATKPLSPSQQTRALKLLEMQRHAMLMFTSCGWFFSELSGIETLQVIEYAGRVVQLAQELFDVAIGPAFLKRLDAAKSNIAVFGSGRDLYEKSVPSPPIGLERVGAHYAISSLFNTYYTPTRIYAYKVEDLTRQLYEAGEIHLRVGHCKITSEVTLESGEFVYAALHLGGHNVTGGIRPYAGTDDLEELISQSKVYFERAETPALVRLLDRSFDGNSFSLRSLFRDEQHQVMEAILGSAIQEAESAYQQVYRRRAPLLRFLADLDIPQPHALRSAAEIVLNRKLIQAFEAAEPNPQRLKSLLAEIKTAHISLEKEKLAFAANARLLALATKFERDAEDLSTLVAFARIATMARELPFEVNFWEAQNICYRILREKYPAQKQRAEESMEAPTQEWVRIFESLTAALRVAITPALHTDE</sequence>
<comment type="similarity">
    <text evidence="1 3">Belongs to the glycosyl hydrolase 57 family.</text>
</comment>
<dbReference type="InterPro" id="IPR027291">
    <property type="entry name" value="Glyco_hydro_38_N_sf"/>
</dbReference>
<dbReference type="PANTHER" id="PTHR36306:SF3">
    <property type="entry name" value="GLYCOSIDE HYDROLASE FAMILY 57"/>
    <property type="match status" value="1"/>
</dbReference>
<dbReference type="Proteomes" id="UP000249799">
    <property type="component" value="Chromosome"/>
</dbReference>
<gene>
    <name evidence="6" type="ORF">DN745_03675</name>
</gene>
<evidence type="ECO:0000256" key="4">
    <source>
        <dbReference type="SAM" id="MobiDB-lite"/>
    </source>
</evidence>
<reference evidence="6 7" key="1">
    <citation type="submission" date="2018-06" db="EMBL/GenBank/DDBJ databases">
        <title>Lujinxingia sediminis gen. nov. sp. nov., a new facultative anaerobic member of the class Deltaproteobacteria, and proposal of Lujinxingaceae fam. nov.</title>
        <authorList>
            <person name="Guo L.-Y."/>
            <person name="Li C.-M."/>
            <person name="Wang S."/>
            <person name="Du Z.-J."/>
        </authorList>
    </citation>
    <scope>NUCLEOTIDE SEQUENCE [LARGE SCALE GENOMIC DNA]</scope>
    <source>
        <strain evidence="6 7">FA350</strain>
    </source>
</reference>
<dbReference type="OrthoDB" id="9757977at2"/>
<dbReference type="Pfam" id="PF03065">
    <property type="entry name" value="Glyco_hydro_57"/>
    <property type="match status" value="1"/>
</dbReference>
<dbReference type="CDD" id="cd10797">
    <property type="entry name" value="GH57N_APU_like_1"/>
    <property type="match status" value="1"/>
</dbReference>
<dbReference type="AlphaFoldDB" id="A0A2Z4FRJ6"/>
<dbReference type="KEGG" id="bsed:DN745_03675"/>
<dbReference type="SUPFAM" id="SSF88713">
    <property type="entry name" value="Glycoside hydrolase/deacetylase"/>
    <property type="match status" value="1"/>
</dbReference>
<evidence type="ECO:0000259" key="5">
    <source>
        <dbReference type="Pfam" id="PF03065"/>
    </source>
</evidence>
<evidence type="ECO:0000256" key="2">
    <source>
        <dbReference type="ARBA" id="ARBA00023277"/>
    </source>
</evidence>
<dbReference type="InterPro" id="IPR011330">
    <property type="entry name" value="Glyco_hydro/deAcase_b/a-brl"/>
</dbReference>
<evidence type="ECO:0000256" key="3">
    <source>
        <dbReference type="RuleBase" id="RU361196"/>
    </source>
</evidence>